<dbReference type="EMBL" id="JAMQYH010000004">
    <property type="protein sequence ID" value="KAJ1691738.1"/>
    <property type="molecule type" value="Genomic_DNA"/>
</dbReference>
<dbReference type="InterPro" id="IPR032675">
    <property type="entry name" value="LRR_dom_sf"/>
</dbReference>
<evidence type="ECO:0000259" key="1">
    <source>
        <dbReference type="PROSITE" id="PS50181"/>
    </source>
</evidence>
<dbReference type="CDD" id="cd22160">
    <property type="entry name" value="F-box_AtFBL13-like"/>
    <property type="match status" value="1"/>
</dbReference>
<gene>
    <name evidence="2" type="ORF">LUZ63_015893</name>
</gene>
<dbReference type="PROSITE" id="PS50181">
    <property type="entry name" value="FBOX"/>
    <property type="match status" value="1"/>
</dbReference>
<feature type="domain" description="F-box" evidence="1">
    <location>
        <begin position="43"/>
        <end position="79"/>
    </location>
</feature>
<dbReference type="SUPFAM" id="SSF81383">
    <property type="entry name" value="F-box domain"/>
    <property type="match status" value="1"/>
</dbReference>
<dbReference type="InterPro" id="IPR036047">
    <property type="entry name" value="F-box-like_dom_sf"/>
</dbReference>
<dbReference type="InterPro" id="IPR053781">
    <property type="entry name" value="F-box_AtFBL13-like"/>
</dbReference>
<name>A0A9Q0HN25_9POAL</name>
<dbReference type="PANTHER" id="PTHR34145">
    <property type="entry name" value="OS02G0105600 PROTEIN"/>
    <property type="match status" value="1"/>
</dbReference>
<evidence type="ECO:0000313" key="2">
    <source>
        <dbReference type="EMBL" id="KAJ1691738.1"/>
    </source>
</evidence>
<dbReference type="AlphaFoldDB" id="A0A9Q0HN25"/>
<organism evidence="2 3">
    <name type="scientific">Rhynchospora breviuscula</name>
    <dbReference type="NCBI Taxonomy" id="2022672"/>
    <lineage>
        <taxon>Eukaryota</taxon>
        <taxon>Viridiplantae</taxon>
        <taxon>Streptophyta</taxon>
        <taxon>Embryophyta</taxon>
        <taxon>Tracheophyta</taxon>
        <taxon>Spermatophyta</taxon>
        <taxon>Magnoliopsida</taxon>
        <taxon>Liliopsida</taxon>
        <taxon>Poales</taxon>
        <taxon>Cyperaceae</taxon>
        <taxon>Cyperoideae</taxon>
        <taxon>Rhynchosporeae</taxon>
        <taxon>Rhynchospora</taxon>
    </lineage>
</organism>
<dbReference type="InterPro" id="IPR001810">
    <property type="entry name" value="F-box_dom"/>
</dbReference>
<dbReference type="Pfam" id="PF00646">
    <property type="entry name" value="F-box"/>
    <property type="match status" value="1"/>
</dbReference>
<dbReference type="Pfam" id="PF24758">
    <property type="entry name" value="LRR_At5g56370"/>
    <property type="match status" value="1"/>
</dbReference>
<keyword evidence="3" id="KW-1185">Reference proteome</keyword>
<protein>
    <recommendedName>
        <fullName evidence="1">F-box domain-containing protein</fullName>
    </recommendedName>
</protein>
<sequence length="485" mass="55820">MHPSSSRKRVRVGALWDPHPYQLRLPRPERSSVVYGASDQNQTNLISNLPDCLLSSILSVLPIRDAIRTSVLSSRWRDLWKLNPLHFDDSSIAFDHIASPLSPFQTQVKTFEALNSIASVHPGPIHNFRISRLREPAFHCEIDTLMQTLTRKGIRDLSLSFGHRDQLRYRLPSSFLQCQTLRKALLSDCFFLPSPVVNSCFPNLRDLTLEFVFLWDHLLQCLLESCKQLEVLQLINCSGLQYVRLNCAKLQKFTIHERNHGGYVNEEVHAKEVVIEDAPELRSLRFGESTVNHTRISVKHVHKLEVLGFFSMNASMRIGNTFFKSYNQREMSVNRSMDLPTVKKLAILVIGPFNCSLFSDVLRCFPCLETLYIKGSIGQDQHIGFWEQQAPFGFCEHHLKSVTMIQFCGRGAEVEFVKFFVEHGQVLQRITLICEDELTADRVTTLRCELCLENRASMHLEVEILHKYDFIPDSCEWASLFYTSF</sequence>
<dbReference type="Pfam" id="PF08387">
    <property type="entry name" value="FBD"/>
    <property type="match status" value="1"/>
</dbReference>
<dbReference type="InterPro" id="IPR055411">
    <property type="entry name" value="LRR_FXL15/At3g58940/PEG3-like"/>
</dbReference>
<reference evidence="2" key="1">
    <citation type="journal article" date="2022" name="Cell">
        <title>Repeat-based holocentromeres influence genome architecture and karyotype evolution.</title>
        <authorList>
            <person name="Hofstatter P.G."/>
            <person name="Thangavel G."/>
            <person name="Lux T."/>
            <person name="Neumann P."/>
            <person name="Vondrak T."/>
            <person name="Novak P."/>
            <person name="Zhang M."/>
            <person name="Costa L."/>
            <person name="Castellani M."/>
            <person name="Scott A."/>
            <person name="Toegelov H."/>
            <person name="Fuchs J."/>
            <person name="Mata-Sucre Y."/>
            <person name="Dias Y."/>
            <person name="Vanzela A.L.L."/>
            <person name="Huettel B."/>
            <person name="Almeida C.C.S."/>
            <person name="Simkova H."/>
            <person name="Souza G."/>
            <person name="Pedrosa-Harand A."/>
            <person name="Macas J."/>
            <person name="Mayer K.F.X."/>
            <person name="Houben A."/>
            <person name="Marques A."/>
        </authorList>
    </citation>
    <scope>NUCLEOTIDE SEQUENCE</scope>
    <source>
        <strain evidence="2">RhyBre1mFocal</strain>
    </source>
</reference>
<accession>A0A9Q0HN25</accession>
<dbReference type="Gene3D" id="1.20.1280.50">
    <property type="match status" value="1"/>
</dbReference>
<dbReference type="OrthoDB" id="584579at2759"/>
<dbReference type="PANTHER" id="PTHR34145:SF28">
    <property type="entry name" value="F-BOX DOMAIN-CONTAINING PROTEIN"/>
    <property type="match status" value="1"/>
</dbReference>
<proteinExistence type="predicted"/>
<dbReference type="InterPro" id="IPR053772">
    <property type="entry name" value="At1g61320/At1g61330-like"/>
</dbReference>
<evidence type="ECO:0000313" key="3">
    <source>
        <dbReference type="Proteomes" id="UP001151287"/>
    </source>
</evidence>
<dbReference type="SUPFAM" id="SSF52047">
    <property type="entry name" value="RNI-like"/>
    <property type="match status" value="1"/>
</dbReference>
<comment type="caution">
    <text evidence="2">The sequence shown here is derived from an EMBL/GenBank/DDBJ whole genome shotgun (WGS) entry which is preliminary data.</text>
</comment>
<dbReference type="Proteomes" id="UP001151287">
    <property type="component" value="Unassembled WGS sequence"/>
</dbReference>
<dbReference type="Gene3D" id="3.80.10.10">
    <property type="entry name" value="Ribonuclease Inhibitor"/>
    <property type="match status" value="1"/>
</dbReference>
<dbReference type="InterPro" id="IPR006566">
    <property type="entry name" value="FBD"/>
</dbReference>